<dbReference type="InterPro" id="IPR036366">
    <property type="entry name" value="PGBDSf"/>
</dbReference>
<sequence>MTPIRSGLAIAALALLATAPATNTAPATTSAANARATDSPATASQATGVDMQAVLVAAQIDPRRADQSSTPGAAPSVTAVERALQAEGLLPAGFVDGHFGTRTVAAYAAYQRSLGFSGIGASGLPGAQSLRSLGTGRFDVTHVVRPGERTEHGGKQVNTRTKAMLTEAERILGRELVLDQGSYNPGGDPTSAGTHDGGGAVDISVTGMDTAARTDVVRVLREVGFAAWDRTPGQGDWPHHIHAVAISDPDLSSPAQEQTGDYYLGKNGLANHAPDDGPKVEPIRTWEEYQRTN</sequence>
<evidence type="ECO:0000313" key="4">
    <source>
        <dbReference type="Proteomes" id="UP001597478"/>
    </source>
</evidence>
<accession>A0ABW5W813</accession>
<feature type="region of interest" description="Disordered" evidence="1">
    <location>
        <begin position="250"/>
        <end position="293"/>
    </location>
</feature>
<reference evidence="4" key="1">
    <citation type="journal article" date="2019" name="Int. J. Syst. Evol. Microbiol.">
        <title>The Global Catalogue of Microorganisms (GCM) 10K type strain sequencing project: providing services to taxonomists for standard genome sequencing and annotation.</title>
        <authorList>
            <consortium name="The Broad Institute Genomics Platform"/>
            <consortium name="The Broad Institute Genome Sequencing Center for Infectious Disease"/>
            <person name="Wu L."/>
            <person name="Ma J."/>
        </authorList>
    </citation>
    <scope>NUCLEOTIDE SEQUENCE [LARGE SCALE GENOMIC DNA]</scope>
    <source>
        <strain evidence="4">IBRC-M 10906</strain>
    </source>
</reference>
<dbReference type="InterPro" id="IPR036365">
    <property type="entry name" value="PGBD-like_sf"/>
</dbReference>
<evidence type="ECO:0000313" key="3">
    <source>
        <dbReference type="EMBL" id="MFD2799665.1"/>
    </source>
</evidence>
<feature type="chain" id="PRO_5046794452" evidence="2">
    <location>
        <begin position="22"/>
        <end position="293"/>
    </location>
</feature>
<keyword evidence="2" id="KW-0732">Signal</keyword>
<organism evidence="3 4">
    <name type="scientific">Prauserella oleivorans</name>
    <dbReference type="NCBI Taxonomy" id="1478153"/>
    <lineage>
        <taxon>Bacteria</taxon>
        <taxon>Bacillati</taxon>
        <taxon>Actinomycetota</taxon>
        <taxon>Actinomycetes</taxon>
        <taxon>Pseudonocardiales</taxon>
        <taxon>Pseudonocardiaceae</taxon>
        <taxon>Prauserella</taxon>
    </lineage>
</organism>
<dbReference type="RefSeq" id="WP_377390109.1">
    <property type="nucleotide sequence ID" value="NZ_JBHSAN010000020.1"/>
</dbReference>
<evidence type="ECO:0000256" key="2">
    <source>
        <dbReference type="SAM" id="SignalP"/>
    </source>
</evidence>
<name>A0ABW5W813_9PSEU</name>
<keyword evidence="4" id="KW-1185">Reference proteome</keyword>
<gene>
    <name evidence="3" type="ORF">ACFS2C_09690</name>
</gene>
<protein>
    <submittedName>
        <fullName evidence="3">Peptidoglycan-binding protein</fullName>
    </submittedName>
</protein>
<evidence type="ECO:0000256" key="1">
    <source>
        <dbReference type="SAM" id="MobiDB-lite"/>
    </source>
</evidence>
<feature type="compositionally biased region" description="Basic and acidic residues" evidence="1">
    <location>
        <begin position="273"/>
        <end position="293"/>
    </location>
</feature>
<feature type="signal peptide" evidence="2">
    <location>
        <begin position="1"/>
        <end position="21"/>
    </location>
</feature>
<dbReference type="EMBL" id="JBHUOF010000011">
    <property type="protein sequence ID" value="MFD2799665.1"/>
    <property type="molecule type" value="Genomic_DNA"/>
</dbReference>
<dbReference type="Proteomes" id="UP001597478">
    <property type="component" value="Unassembled WGS sequence"/>
</dbReference>
<comment type="caution">
    <text evidence="3">The sequence shown here is derived from an EMBL/GenBank/DDBJ whole genome shotgun (WGS) entry which is preliminary data.</text>
</comment>
<proteinExistence type="predicted"/>
<dbReference type="SUPFAM" id="SSF47090">
    <property type="entry name" value="PGBD-like"/>
    <property type="match status" value="1"/>
</dbReference>
<dbReference type="Gene3D" id="1.10.101.10">
    <property type="entry name" value="PGBD-like superfamily/PGBD"/>
    <property type="match status" value="1"/>
</dbReference>